<keyword evidence="7" id="KW-0547">Nucleotide-binding</keyword>
<feature type="compositionally biased region" description="Polar residues" evidence="12">
    <location>
        <begin position="1028"/>
        <end position="1041"/>
    </location>
</feature>
<evidence type="ECO:0000256" key="11">
    <source>
        <dbReference type="ARBA" id="ARBA00023012"/>
    </source>
</evidence>
<dbReference type="GO" id="GO:0004673">
    <property type="term" value="F:protein histidine kinase activity"/>
    <property type="evidence" value="ECO:0007669"/>
    <property type="project" value="UniProtKB-EC"/>
</dbReference>
<feature type="compositionally biased region" description="Basic and acidic residues" evidence="12">
    <location>
        <begin position="917"/>
        <end position="928"/>
    </location>
</feature>
<dbReference type="GO" id="GO:0000160">
    <property type="term" value="P:phosphorelay signal transduction system"/>
    <property type="evidence" value="ECO:0007669"/>
    <property type="project" value="UniProtKB-KW"/>
</dbReference>
<evidence type="ECO:0000313" key="16">
    <source>
        <dbReference type="Proteomes" id="UP000578077"/>
    </source>
</evidence>
<keyword evidence="5" id="KW-0808">Transferase</keyword>
<comment type="caution">
    <text evidence="15">The sequence shown here is derived from an EMBL/GenBank/DDBJ whole genome shotgun (WGS) entry which is preliminary data.</text>
</comment>
<feature type="compositionally biased region" description="Pro residues" evidence="12">
    <location>
        <begin position="755"/>
        <end position="769"/>
    </location>
</feature>
<dbReference type="Proteomes" id="UP000578077">
    <property type="component" value="Unassembled WGS sequence"/>
</dbReference>
<dbReference type="GO" id="GO:0005524">
    <property type="term" value="F:ATP binding"/>
    <property type="evidence" value="ECO:0007669"/>
    <property type="project" value="UniProtKB-KW"/>
</dbReference>
<dbReference type="Pfam" id="PF02518">
    <property type="entry name" value="HATPase_c"/>
    <property type="match status" value="1"/>
</dbReference>
<evidence type="ECO:0000256" key="8">
    <source>
        <dbReference type="ARBA" id="ARBA00022777"/>
    </source>
</evidence>
<evidence type="ECO:0000256" key="5">
    <source>
        <dbReference type="ARBA" id="ARBA00022679"/>
    </source>
</evidence>
<feature type="transmembrane region" description="Helical" evidence="13">
    <location>
        <begin position="358"/>
        <end position="379"/>
    </location>
</feature>
<keyword evidence="10 13" id="KW-1133">Transmembrane helix</keyword>
<keyword evidence="4" id="KW-0597">Phosphoprotein</keyword>
<evidence type="ECO:0000259" key="14">
    <source>
        <dbReference type="PROSITE" id="PS50885"/>
    </source>
</evidence>
<dbReference type="Pfam" id="PF00672">
    <property type="entry name" value="HAMP"/>
    <property type="match status" value="1"/>
</dbReference>
<dbReference type="InterPro" id="IPR036890">
    <property type="entry name" value="HATPase_C_sf"/>
</dbReference>
<keyword evidence="16" id="KW-1185">Reference proteome</keyword>
<protein>
    <recommendedName>
        <fullName evidence="3">histidine kinase</fullName>
        <ecNumber evidence="3">2.7.13.3</ecNumber>
    </recommendedName>
</protein>
<feature type="region of interest" description="Disordered" evidence="12">
    <location>
        <begin position="701"/>
        <end position="1153"/>
    </location>
</feature>
<keyword evidence="6 13" id="KW-0812">Transmembrane</keyword>
<dbReference type="Pfam" id="PF08376">
    <property type="entry name" value="NIT"/>
    <property type="match status" value="1"/>
</dbReference>
<accession>A0A841EBV4</accession>
<dbReference type="PROSITE" id="PS50885">
    <property type="entry name" value="HAMP"/>
    <property type="match status" value="1"/>
</dbReference>
<dbReference type="SMART" id="SM00304">
    <property type="entry name" value="HAMP"/>
    <property type="match status" value="1"/>
</dbReference>
<dbReference type="RefSeq" id="WP_312862667.1">
    <property type="nucleotide sequence ID" value="NZ_BAABKT010000042.1"/>
</dbReference>
<feature type="compositionally biased region" description="Low complexity" evidence="12">
    <location>
        <begin position="994"/>
        <end position="1011"/>
    </location>
</feature>
<feature type="compositionally biased region" description="Basic and acidic residues" evidence="12">
    <location>
        <begin position="1065"/>
        <end position="1079"/>
    </location>
</feature>
<reference evidence="15 16" key="1">
    <citation type="submission" date="2020-08" db="EMBL/GenBank/DDBJ databases">
        <title>Sequencing the genomes of 1000 actinobacteria strains.</title>
        <authorList>
            <person name="Klenk H.-P."/>
        </authorList>
    </citation>
    <scope>NUCLEOTIDE SEQUENCE [LARGE SCALE GENOMIC DNA]</scope>
    <source>
        <strain evidence="15 16">DSM 44593</strain>
    </source>
</reference>
<keyword evidence="13" id="KW-0472">Membrane</keyword>
<evidence type="ECO:0000256" key="6">
    <source>
        <dbReference type="ARBA" id="ARBA00022692"/>
    </source>
</evidence>
<dbReference type="Gene3D" id="3.30.565.10">
    <property type="entry name" value="Histidine kinase-like ATPase, C-terminal domain"/>
    <property type="match status" value="1"/>
</dbReference>
<dbReference type="GO" id="GO:0016020">
    <property type="term" value="C:membrane"/>
    <property type="evidence" value="ECO:0007669"/>
    <property type="project" value="UniProtKB-SubCell"/>
</dbReference>
<dbReference type="InterPro" id="IPR050980">
    <property type="entry name" value="2C_sensor_his_kinase"/>
</dbReference>
<dbReference type="Gene3D" id="6.10.340.10">
    <property type="match status" value="1"/>
</dbReference>
<dbReference type="InterPro" id="IPR003594">
    <property type="entry name" value="HATPase_dom"/>
</dbReference>
<dbReference type="AlphaFoldDB" id="A0A841EBV4"/>
<comment type="subcellular location">
    <subcellularLocation>
        <location evidence="2">Membrane</location>
    </subcellularLocation>
</comment>
<keyword evidence="9" id="KW-0067">ATP-binding</keyword>
<evidence type="ECO:0000256" key="1">
    <source>
        <dbReference type="ARBA" id="ARBA00000085"/>
    </source>
</evidence>
<feature type="transmembrane region" description="Helical" evidence="13">
    <location>
        <begin position="44"/>
        <end position="63"/>
    </location>
</feature>
<name>A0A841EBV4_9ACTN</name>
<gene>
    <name evidence="15" type="ORF">HNR25_004293</name>
</gene>
<evidence type="ECO:0000256" key="3">
    <source>
        <dbReference type="ARBA" id="ARBA00012438"/>
    </source>
</evidence>
<feature type="compositionally biased region" description="Low complexity" evidence="12">
    <location>
        <begin position="770"/>
        <end position="781"/>
    </location>
</feature>
<evidence type="ECO:0000256" key="13">
    <source>
        <dbReference type="SAM" id="Phobius"/>
    </source>
</evidence>
<dbReference type="EMBL" id="JACHLY010000001">
    <property type="protein sequence ID" value="MBB6000542.1"/>
    <property type="molecule type" value="Genomic_DNA"/>
</dbReference>
<feature type="compositionally biased region" description="Pro residues" evidence="12">
    <location>
        <begin position="803"/>
        <end position="833"/>
    </location>
</feature>
<sequence length="1153" mass="124986">MSTRATDDGGGAARGEPQAGRAAVPAEGRRRWWAPREWRVRPRLIALIVIPTAVALVLGGLRISESAVNTVTHDRIEEAAALGEAVVGLSTELGRERLMAAAFIADDPNYEQRSEESLTAYQDQVKETRQAEQRVKSLIDGLGAPGTPLMATRLQRMQGSMGNLDRVRDEVENTRLTVLPMVTKYTQVLDSLADFNQTIAESTSDTELRESVRSLTAVANARAELSYEGALMVHSLLRGSMSEGIRSEIEDSRATFENERDNFRNSATTDQRQMYEETFVGAEVSQMSTTRLRIVMRARDGQDLSGLTPGDTPDAYQEVVGDVLDRMNEIESNLASSVRSQADSLRTAELNRAIVESVLVLAVLVSVFALTSLVVRSLVRPLRALREGALRIAEDDLPGAISRMQESSASGEVEVSPIEVRSRDEIGEVARSFDEVHRVALHLASDEAALRSNVNAMFVNLSRRSQTLVERQLRLIDGLEQGEQDDERLGDLFQLDHLATRMRRNNENLLVLSGQDNTRKWAQPVPLVDVLRGAVSEVEEYERINVRAPSHISVLGRPVNDVIHLVAELVENATSFSSHDSPVAVNAQVMEDGGVRVDVTDSGIGMPPDEIRAVNARLAEPPVIDVGVSRRMGLFVVSRLAARHGIGVQLYEAHNGGITACAILPPDLLITPVEPQAALDSPSTPGTPDTYAEAAAAFAANPAPPEPSIWGEQRGSAEPQLPKREPGINRADGAGDEHPPSGEDLWQGSGWNLPPEQPEQTRPPEPPAAPRQQPQPSWGEPPQQPPEPPQAPQPPEPSWAEPPQAPQPPEPPRAEPPQAPQPPEPPRAEPPQPAQQQSGAPQWDAWDTRRWREQRPSRQHNDETPTQSFAQAAEAANPWASQPDPAENGRVDGADGQSRQSGRPDDSRPQPASAEAGRQEWHEPENREGYGSAAYLSRRYGGGAGQDTVVPPSPEGGSDSLPIFDAIESNWFRRRSGGPATEPETGPLPRFDADPAAAAEEAPDRPQQPQEGSPAGRTSRYGADTAGANGSSGRQGDQYMQQDEGAPGAHQPHESPASAAQQPHGTEDDWRSEADRGWEAARTAADPMAGGLTTSGLPRRVPKANLVPGTAPEPDNVKQVPARSADRVRNRFSGFQRGVREGRNQIGGNDEEN</sequence>
<dbReference type="CDD" id="cd06225">
    <property type="entry name" value="HAMP"/>
    <property type="match status" value="1"/>
</dbReference>
<dbReference type="SUPFAM" id="SSF55874">
    <property type="entry name" value="ATPase domain of HSP90 chaperone/DNA topoisomerase II/histidine kinase"/>
    <property type="match status" value="1"/>
</dbReference>
<feature type="compositionally biased region" description="Pro residues" evidence="12">
    <location>
        <begin position="782"/>
        <end position="797"/>
    </location>
</feature>
<organism evidence="15 16">
    <name type="scientific">Streptomonospora salina</name>
    <dbReference type="NCBI Taxonomy" id="104205"/>
    <lineage>
        <taxon>Bacteria</taxon>
        <taxon>Bacillati</taxon>
        <taxon>Actinomycetota</taxon>
        <taxon>Actinomycetes</taxon>
        <taxon>Streptosporangiales</taxon>
        <taxon>Nocardiopsidaceae</taxon>
        <taxon>Streptomonospora</taxon>
    </lineage>
</organism>
<dbReference type="InterPro" id="IPR003660">
    <property type="entry name" value="HAMP_dom"/>
</dbReference>
<proteinExistence type="predicted"/>
<keyword evidence="8 15" id="KW-0418">Kinase</keyword>
<comment type="catalytic activity">
    <reaction evidence="1">
        <text>ATP + protein L-histidine = ADP + protein N-phospho-L-histidine.</text>
        <dbReference type="EC" id="2.7.13.3"/>
    </reaction>
</comment>
<evidence type="ECO:0000256" key="7">
    <source>
        <dbReference type="ARBA" id="ARBA00022741"/>
    </source>
</evidence>
<keyword evidence="11" id="KW-0902">Two-component regulatory system</keyword>
<feature type="domain" description="HAMP" evidence="14">
    <location>
        <begin position="376"/>
        <end position="445"/>
    </location>
</feature>
<dbReference type="SMART" id="SM00387">
    <property type="entry name" value="HATPase_c"/>
    <property type="match status" value="1"/>
</dbReference>
<dbReference type="InterPro" id="IPR013587">
    <property type="entry name" value="Nitrate/nitrite_sensing"/>
</dbReference>
<evidence type="ECO:0000256" key="12">
    <source>
        <dbReference type="SAM" id="MobiDB-lite"/>
    </source>
</evidence>
<evidence type="ECO:0000256" key="2">
    <source>
        <dbReference type="ARBA" id="ARBA00004370"/>
    </source>
</evidence>
<evidence type="ECO:0000256" key="4">
    <source>
        <dbReference type="ARBA" id="ARBA00022553"/>
    </source>
</evidence>
<evidence type="ECO:0000256" key="10">
    <source>
        <dbReference type="ARBA" id="ARBA00022989"/>
    </source>
</evidence>
<feature type="compositionally biased region" description="Basic and acidic residues" evidence="12">
    <location>
        <begin position="846"/>
        <end position="863"/>
    </location>
</feature>
<evidence type="ECO:0000256" key="9">
    <source>
        <dbReference type="ARBA" id="ARBA00022840"/>
    </source>
</evidence>
<dbReference type="PANTHER" id="PTHR44936:SF9">
    <property type="entry name" value="SENSOR PROTEIN CREC"/>
    <property type="match status" value="1"/>
</dbReference>
<feature type="compositionally biased region" description="Basic and acidic residues" evidence="12">
    <location>
        <begin position="721"/>
        <end position="741"/>
    </location>
</feature>
<dbReference type="PANTHER" id="PTHR44936">
    <property type="entry name" value="SENSOR PROTEIN CREC"/>
    <property type="match status" value="1"/>
</dbReference>
<dbReference type="EC" id="2.7.13.3" evidence="3"/>
<feature type="region of interest" description="Disordered" evidence="12">
    <location>
        <begin position="1"/>
        <end position="26"/>
    </location>
</feature>
<evidence type="ECO:0000313" key="15">
    <source>
        <dbReference type="EMBL" id="MBB6000542.1"/>
    </source>
</evidence>